<name>A0A381WMB5_9ZZZZ</name>
<gene>
    <name evidence="1" type="ORF">METZ01_LOCUS106488</name>
</gene>
<dbReference type="EMBL" id="UINC01012260">
    <property type="protein sequence ID" value="SVA53634.1"/>
    <property type="molecule type" value="Genomic_DNA"/>
</dbReference>
<proteinExistence type="predicted"/>
<reference evidence="1" key="1">
    <citation type="submission" date="2018-05" db="EMBL/GenBank/DDBJ databases">
        <authorList>
            <person name="Lanie J.A."/>
            <person name="Ng W.-L."/>
            <person name="Kazmierczak K.M."/>
            <person name="Andrzejewski T.M."/>
            <person name="Davidsen T.M."/>
            <person name="Wayne K.J."/>
            <person name="Tettelin H."/>
            <person name="Glass J.I."/>
            <person name="Rusch D."/>
            <person name="Podicherti R."/>
            <person name="Tsui H.-C.T."/>
            <person name="Winkler M.E."/>
        </authorList>
    </citation>
    <scope>NUCLEOTIDE SEQUENCE</scope>
</reference>
<sequence>SIVKDYKAARKPVNSKIAPGKPNILGSTSYVGGSGAIAIIIAAPDFEIFAETFDKFSKMFTDIPEFAATTGKGLLDSLNEVLTPANTVIKLTQVDSNYGLFEVGDVMGGQIYGGITEIVEVNADSVIKSTMTTQKEVSATDDAGNILKYVTTLDPNEDERWVDMEVVGKPYRSVDGLNPFITGDTVYEMEERGRIKSDNSKNYVIKGQDTTGLPPIHRIYPKTGKVSMEKLAVLPDSTPPDFGGIQIKEIIPGWGEFFQTLENFVLQLKGMISDSAAFIQDMIDMIKGIEAFLQGLIDAIVEFLEFFQITLPSTGVYALYLPNQSGGNDGIKSQLSGAGGIPDLEYAAGILFVATEGDVLIAGGGSKNPIDLLALVLGLL</sequence>
<organism evidence="1">
    <name type="scientific">marine metagenome</name>
    <dbReference type="NCBI Taxonomy" id="408172"/>
    <lineage>
        <taxon>unclassified sequences</taxon>
        <taxon>metagenomes</taxon>
        <taxon>ecological metagenomes</taxon>
    </lineage>
</organism>
<evidence type="ECO:0000313" key="1">
    <source>
        <dbReference type="EMBL" id="SVA53634.1"/>
    </source>
</evidence>
<feature type="non-terminal residue" evidence="1">
    <location>
        <position position="1"/>
    </location>
</feature>
<protein>
    <submittedName>
        <fullName evidence="1">Uncharacterized protein</fullName>
    </submittedName>
</protein>
<accession>A0A381WMB5</accession>
<dbReference type="AlphaFoldDB" id="A0A381WMB5"/>